<sequence length="687" mass="75516">MSHPARDPREGQHITITDARIVERLSDSQESGHAVRVTVIQGGRSKNGYVYDDAALQSIAALLEGAHAYADHSREEADIRPRSVRDVVGFYHDTAFHAGADGEPGRVDATLHIFEAAGWLWSIMSEVCQLERPELIGLSVDLLGSWQVNESTNSREITAIHALNSCDVVTRPSAGGGIRHILHHDSTSTMPNGGSSPMAEQQSNDELSQLRLPHLEQESSRAHHTFEPSQKPISLKEQRRQLERMRQDIQLQQCDLELERRLQESILPEPIKAQVRGRFKGRLFEESELELELTSALDLMAQLTRDGLVRGHGYEKIQVSGMVSEAQKVQAAFDAMLGLEVDATRFGNIRPFSGIREAYGRVTGDNHLRGGISAQSQLGLLPSGPFAPTGYVSEADLSTANFAFLLGSSMNKRLLKDYQAWPADWQKFVMVTSIKDFKQQSRVRMGAFGNLAIVPEDTPYQALSTGDSAAVYVAQKRGNLVPITREAIINDDLQAIRQIPAKLAIASAYTLAEFVYGFLSGNPVIYDGVNLFAAGHNNLAASAPLSTATLQSGVTAMREQSNSAGKRLGLRPRFLIVPPELEWLAMIQTRSANIPGSNNNDINPMLGYVQPIISPQLSNTGQWFLAADPREVDTIEIGFVGGQVNPALFIQDQPTSGQNFTQDVITYKIRHEYGGAVVDYRGLYRGN</sequence>
<reference evidence="2" key="1">
    <citation type="submission" date="2020-10" db="EMBL/GenBank/DDBJ databases">
        <title>Taxonomic study of unclassified bacteria belonging to the class Ktedonobacteria.</title>
        <authorList>
            <person name="Yabe S."/>
            <person name="Wang C.M."/>
            <person name="Zheng Y."/>
            <person name="Sakai Y."/>
            <person name="Cavaletti L."/>
            <person name="Monciardini P."/>
            <person name="Donadio S."/>
        </authorList>
    </citation>
    <scope>NUCLEOTIDE SEQUENCE</scope>
    <source>
        <strain evidence="2">SOSP1-1</strain>
    </source>
</reference>
<name>A0A8J3I5X1_9CHLR</name>
<evidence type="ECO:0000313" key="2">
    <source>
        <dbReference type="EMBL" id="GHO47986.1"/>
    </source>
</evidence>
<feature type="region of interest" description="Disordered" evidence="1">
    <location>
        <begin position="177"/>
        <end position="206"/>
    </location>
</feature>
<comment type="caution">
    <text evidence="2">The sequence shown here is derived from an EMBL/GenBank/DDBJ whole genome shotgun (WGS) entry which is preliminary data.</text>
</comment>
<evidence type="ECO:0000256" key="1">
    <source>
        <dbReference type="SAM" id="MobiDB-lite"/>
    </source>
</evidence>
<evidence type="ECO:0000313" key="3">
    <source>
        <dbReference type="Proteomes" id="UP000612362"/>
    </source>
</evidence>
<accession>A0A8J3I5X1</accession>
<dbReference type="EMBL" id="BNJF01000003">
    <property type="protein sequence ID" value="GHO47986.1"/>
    <property type="molecule type" value="Genomic_DNA"/>
</dbReference>
<dbReference type="Pfam" id="PF25209">
    <property type="entry name" value="Phage_capsid_4"/>
    <property type="match status" value="1"/>
</dbReference>
<keyword evidence="3" id="KW-1185">Reference proteome</keyword>
<proteinExistence type="predicted"/>
<protein>
    <recommendedName>
        <fullName evidence="4">Bacteriophage Mu GpT domain-containing protein</fullName>
    </recommendedName>
</protein>
<gene>
    <name evidence="2" type="ORF">KSX_61490</name>
</gene>
<dbReference type="Proteomes" id="UP000612362">
    <property type="component" value="Unassembled WGS sequence"/>
</dbReference>
<dbReference type="AlphaFoldDB" id="A0A8J3I5X1"/>
<dbReference type="RefSeq" id="WP_220197202.1">
    <property type="nucleotide sequence ID" value="NZ_BNJF01000003.1"/>
</dbReference>
<organism evidence="2 3">
    <name type="scientific">Ktedonospora formicarum</name>
    <dbReference type="NCBI Taxonomy" id="2778364"/>
    <lineage>
        <taxon>Bacteria</taxon>
        <taxon>Bacillati</taxon>
        <taxon>Chloroflexota</taxon>
        <taxon>Ktedonobacteria</taxon>
        <taxon>Ktedonobacterales</taxon>
        <taxon>Ktedonobacteraceae</taxon>
        <taxon>Ktedonospora</taxon>
    </lineage>
</organism>
<feature type="compositionally biased region" description="Polar residues" evidence="1">
    <location>
        <begin position="187"/>
        <end position="206"/>
    </location>
</feature>
<evidence type="ECO:0008006" key="4">
    <source>
        <dbReference type="Google" id="ProtNLM"/>
    </source>
</evidence>